<comment type="similarity">
    <text evidence="1 2">Belongs to the small heat shock protein (HSP20) family.</text>
</comment>
<dbReference type="Proteomes" id="UP000242474">
    <property type="component" value="Unassembled WGS sequence"/>
</dbReference>
<sequence length="157" mass="17438">MSTSPLVPSSAVARAGRDMELLFDGFFSSIESLRENKTLPSEYHDVNSIIGNISSCLWTPRVEREEDNGELRIKAHLPNVPSDQIRIDTSTHGRLKICGECSTRIVYEDNGDYISERQLGQFEKDILLPTTARVGQMTAVFEGPLLVIVVPKVAPHV</sequence>
<dbReference type="CDD" id="cd06464">
    <property type="entry name" value="ACD_sHsps-like"/>
    <property type="match status" value="1"/>
</dbReference>
<dbReference type="PROSITE" id="PS01031">
    <property type="entry name" value="SHSP"/>
    <property type="match status" value="1"/>
</dbReference>
<reference evidence="4 5" key="1">
    <citation type="journal article" date="2015" name="Genome Biol. Evol.">
        <title>Phylogenomic analyses indicate that early fungi evolved digesting cell walls of algal ancestors of land plants.</title>
        <authorList>
            <person name="Chang Y."/>
            <person name="Wang S."/>
            <person name="Sekimoto S."/>
            <person name="Aerts A.L."/>
            <person name="Choi C."/>
            <person name="Clum A."/>
            <person name="LaButti K.M."/>
            <person name="Lindquist E.A."/>
            <person name="Yee Ngan C."/>
            <person name="Ohm R.A."/>
            <person name="Salamov A.A."/>
            <person name="Grigoriev I.V."/>
            <person name="Spatafora J.W."/>
            <person name="Berbee M.L."/>
        </authorList>
    </citation>
    <scope>NUCLEOTIDE SEQUENCE [LARGE SCALE GENOMIC DNA]</scope>
    <source>
        <strain evidence="4 5">NRRL 1564</strain>
    </source>
</reference>
<evidence type="ECO:0000259" key="3">
    <source>
        <dbReference type="PROSITE" id="PS01031"/>
    </source>
</evidence>
<dbReference type="STRING" id="763665.A0A2G5BJT3"/>
<proteinExistence type="inferred from homology"/>
<dbReference type="InterPro" id="IPR002068">
    <property type="entry name" value="A-crystallin/Hsp20_dom"/>
</dbReference>
<accession>A0A2G5BJT3</accession>
<keyword evidence="5" id="KW-1185">Reference proteome</keyword>
<gene>
    <name evidence="4" type="ORF">COEREDRAFT_5785</name>
</gene>
<organism evidence="4 5">
    <name type="scientific">Coemansia reversa (strain ATCC 12441 / NRRL 1564)</name>
    <dbReference type="NCBI Taxonomy" id="763665"/>
    <lineage>
        <taxon>Eukaryota</taxon>
        <taxon>Fungi</taxon>
        <taxon>Fungi incertae sedis</taxon>
        <taxon>Zoopagomycota</taxon>
        <taxon>Kickxellomycotina</taxon>
        <taxon>Kickxellomycetes</taxon>
        <taxon>Kickxellales</taxon>
        <taxon>Kickxellaceae</taxon>
        <taxon>Coemansia</taxon>
    </lineage>
</organism>
<name>A0A2G5BJT3_COERN</name>
<evidence type="ECO:0000256" key="1">
    <source>
        <dbReference type="PROSITE-ProRule" id="PRU00285"/>
    </source>
</evidence>
<dbReference type="Pfam" id="PF00011">
    <property type="entry name" value="HSP20"/>
    <property type="match status" value="1"/>
</dbReference>
<dbReference type="Gene3D" id="2.60.40.790">
    <property type="match status" value="1"/>
</dbReference>
<feature type="domain" description="SHSP" evidence="3">
    <location>
        <begin position="53"/>
        <end position="157"/>
    </location>
</feature>
<dbReference type="OrthoDB" id="1431247at2759"/>
<dbReference type="EMBL" id="KZ303487">
    <property type="protein sequence ID" value="PIA19270.1"/>
    <property type="molecule type" value="Genomic_DNA"/>
</dbReference>
<dbReference type="AlphaFoldDB" id="A0A2G5BJT3"/>
<protein>
    <submittedName>
        <fullName evidence="4">HSP20-like chaperone</fullName>
    </submittedName>
</protein>
<dbReference type="SUPFAM" id="SSF49764">
    <property type="entry name" value="HSP20-like chaperones"/>
    <property type="match status" value="1"/>
</dbReference>
<evidence type="ECO:0000256" key="2">
    <source>
        <dbReference type="RuleBase" id="RU003616"/>
    </source>
</evidence>
<evidence type="ECO:0000313" key="4">
    <source>
        <dbReference type="EMBL" id="PIA19270.1"/>
    </source>
</evidence>
<evidence type="ECO:0000313" key="5">
    <source>
        <dbReference type="Proteomes" id="UP000242474"/>
    </source>
</evidence>
<dbReference type="InterPro" id="IPR008978">
    <property type="entry name" value="HSP20-like_chaperone"/>
</dbReference>